<name>A0A3D9QY40_9BACL</name>
<dbReference type="PRINTS" id="PR00412">
    <property type="entry name" value="EPOXHYDRLASE"/>
</dbReference>
<keyword evidence="3" id="KW-1185">Reference proteome</keyword>
<dbReference type="EMBL" id="QTTN01000031">
    <property type="protein sequence ID" value="REE69712.1"/>
    <property type="molecule type" value="Genomic_DNA"/>
</dbReference>
<evidence type="ECO:0000313" key="2">
    <source>
        <dbReference type="EMBL" id="REE69712.1"/>
    </source>
</evidence>
<dbReference type="PANTHER" id="PTHR43798:SF33">
    <property type="entry name" value="HYDROLASE, PUTATIVE (AFU_ORTHOLOGUE AFUA_2G14860)-RELATED"/>
    <property type="match status" value="1"/>
</dbReference>
<proteinExistence type="predicted"/>
<evidence type="ECO:0000259" key="1">
    <source>
        <dbReference type="Pfam" id="PF00561"/>
    </source>
</evidence>
<feature type="domain" description="AB hydrolase-1" evidence="1">
    <location>
        <begin position="30"/>
        <end position="279"/>
    </location>
</feature>
<dbReference type="AlphaFoldDB" id="A0A3D9QY40"/>
<dbReference type="InterPro" id="IPR000073">
    <property type="entry name" value="AB_hydrolase_1"/>
</dbReference>
<gene>
    <name evidence="2" type="ORF">A8990_13131</name>
</gene>
<dbReference type="InterPro" id="IPR029058">
    <property type="entry name" value="AB_hydrolase_fold"/>
</dbReference>
<dbReference type="GO" id="GO:0016020">
    <property type="term" value="C:membrane"/>
    <property type="evidence" value="ECO:0007669"/>
    <property type="project" value="TreeGrafter"/>
</dbReference>
<protein>
    <submittedName>
        <fullName evidence="2">Pimeloyl-ACP methyl ester carboxylesterase</fullName>
    </submittedName>
</protein>
<dbReference type="InterPro" id="IPR050266">
    <property type="entry name" value="AB_hydrolase_sf"/>
</dbReference>
<dbReference type="PRINTS" id="PR00111">
    <property type="entry name" value="ABHYDROLASE"/>
</dbReference>
<dbReference type="Gene3D" id="3.40.50.1820">
    <property type="entry name" value="alpha/beta hydrolase"/>
    <property type="match status" value="1"/>
</dbReference>
<dbReference type="InterPro" id="IPR000639">
    <property type="entry name" value="Epox_hydrolase-like"/>
</dbReference>
<accession>A0A3D9QY40</accession>
<comment type="caution">
    <text evidence="2">The sequence shown here is derived from an EMBL/GenBank/DDBJ whole genome shotgun (WGS) entry which is preliminary data.</text>
</comment>
<dbReference type="Pfam" id="PF00561">
    <property type="entry name" value="Abhydrolase_1"/>
    <property type="match status" value="1"/>
</dbReference>
<sequence length="292" mass="33095">MTTTNINFQEHRIDRGQGSIYVRDYAGTEPAFVLMHGYPDNLHIYDDLVPHLAAGGRRVVVFDFLGFGDSDKPAGAKYSFEQQLGDLHAVVQSLNLNKIIPVGHDSSGPAAINYAIEYPQHVDSVCLLNAFYMESPTAKYPEFIELFATTSLKALTQAILRSPEQFAWVLGFQRSKFQEHLTDEQKDYYSKFLGPIIDANFRQQPSSGPAFAQMTSQHFDELARNTKRINQMWQINVPVKLIWGETDPYLNYGIARHLSTLLKKPELHVLQAGHWLQVDIPDQVAEVMLARK</sequence>
<dbReference type="SUPFAM" id="SSF53474">
    <property type="entry name" value="alpha/beta-Hydrolases"/>
    <property type="match status" value="1"/>
</dbReference>
<dbReference type="GO" id="GO:0003824">
    <property type="term" value="F:catalytic activity"/>
    <property type="evidence" value="ECO:0007669"/>
    <property type="project" value="InterPro"/>
</dbReference>
<reference evidence="2 3" key="1">
    <citation type="submission" date="2018-08" db="EMBL/GenBank/DDBJ databases">
        <title>Genomic Encyclopedia of Type Strains, Phase III (KMG-III): the genomes of soil and plant-associated and newly described type strains.</title>
        <authorList>
            <person name="Whitman W."/>
        </authorList>
    </citation>
    <scope>NUCLEOTIDE SEQUENCE [LARGE SCALE GENOMIC DNA]</scope>
    <source>
        <strain evidence="2 3">CGMCC 1.10966</strain>
    </source>
</reference>
<organism evidence="2 3">
    <name type="scientific">Paenibacillus taihuensis</name>
    <dbReference type="NCBI Taxonomy" id="1156355"/>
    <lineage>
        <taxon>Bacteria</taxon>
        <taxon>Bacillati</taxon>
        <taxon>Bacillota</taxon>
        <taxon>Bacilli</taxon>
        <taxon>Bacillales</taxon>
        <taxon>Paenibacillaceae</taxon>
        <taxon>Paenibacillus</taxon>
    </lineage>
</organism>
<dbReference type="Proteomes" id="UP000256304">
    <property type="component" value="Unassembled WGS sequence"/>
</dbReference>
<evidence type="ECO:0000313" key="3">
    <source>
        <dbReference type="Proteomes" id="UP000256304"/>
    </source>
</evidence>
<dbReference type="OrthoDB" id="9797695at2"/>
<dbReference type="RefSeq" id="WP_116191200.1">
    <property type="nucleotide sequence ID" value="NZ_QTTN01000031.1"/>
</dbReference>
<dbReference type="PANTHER" id="PTHR43798">
    <property type="entry name" value="MONOACYLGLYCEROL LIPASE"/>
    <property type="match status" value="1"/>
</dbReference>